<keyword evidence="5" id="KW-0067">ATP-binding</keyword>
<gene>
    <name evidence="7" type="ORF">PSON_ATCC_30995.1.T0250134</name>
</gene>
<evidence type="ECO:0000256" key="3">
    <source>
        <dbReference type="ARBA" id="ARBA00022741"/>
    </source>
</evidence>
<keyword evidence="8" id="KW-1185">Reference proteome</keyword>
<dbReference type="OrthoDB" id="432483at2759"/>
<name>A0A8S1LMN9_9CILI</name>
<dbReference type="PANTHER" id="PTHR24353:SF37">
    <property type="entry name" value="CAMP-DEPENDENT PROTEIN KINASE CATALYTIC SUBUNIT PRKX"/>
    <property type="match status" value="1"/>
</dbReference>
<organism evidence="7 8">
    <name type="scientific">Paramecium sonneborni</name>
    <dbReference type="NCBI Taxonomy" id="65129"/>
    <lineage>
        <taxon>Eukaryota</taxon>
        <taxon>Sar</taxon>
        <taxon>Alveolata</taxon>
        <taxon>Ciliophora</taxon>
        <taxon>Intramacronucleata</taxon>
        <taxon>Oligohymenophorea</taxon>
        <taxon>Peniculida</taxon>
        <taxon>Parameciidae</taxon>
        <taxon>Paramecium</taxon>
    </lineage>
</organism>
<dbReference type="InterPro" id="IPR008271">
    <property type="entry name" value="Ser/Thr_kinase_AS"/>
</dbReference>
<keyword evidence="1" id="KW-0723">Serine/threonine-protein kinase</keyword>
<keyword evidence="3" id="KW-0547">Nucleotide-binding</keyword>
<sequence length="253" mass="30113">MDQRTFKVLKVKLTDYEILQTFGTDSFWRVRLAKHKQNGEYVALKMLKKEDLSKLITQYRRIQSFLILIIHFQEKNYLLFTYLRNKGKLENKEAKFYASQVVLIIEYLHVKNIVYRDLKHENLLISADGYLKLIDFGFAVFIDFRTYTLFGTPEYLAPKILLNKGLNSNLLLNDMVNQQIGGVQESQFMKCYEELLHLMMKILLQFIKKYQKENLNFLETLTKAKSSVKHLLVDSFYFKKITAKIQTYCKKQR</sequence>
<dbReference type="EMBL" id="CAJJDN010000025">
    <property type="protein sequence ID" value="CAD8069210.1"/>
    <property type="molecule type" value="Genomic_DNA"/>
</dbReference>
<reference evidence="7" key="1">
    <citation type="submission" date="2021-01" db="EMBL/GenBank/DDBJ databases">
        <authorList>
            <consortium name="Genoscope - CEA"/>
            <person name="William W."/>
        </authorList>
    </citation>
    <scope>NUCLEOTIDE SEQUENCE</scope>
</reference>
<evidence type="ECO:0000313" key="8">
    <source>
        <dbReference type="Proteomes" id="UP000692954"/>
    </source>
</evidence>
<dbReference type="GO" id="GO:0005524">
    <property type="term" value="F:ATP binding"/>
    <property type="evidence" value="ECO:0007669"/>
    <property type="project" value="UniProtKB-KW"/>
</dbReference>
<dbReference type="AlphaFoldDB" id="A0A8S1LMN9"/>
<evidence type="ECO:0000259" key="6">
    <source>
        <dbReference type="PROSITE" id="PS50011"/>
    </source>
</evidence>
<evidence type="ECO:0000313" key="7">
    <source>
        <dbReference type="EMBL" id="CAD8069210.1"/>
    </source>
</evidence>
<evidence type="ECO:0000256" key="4">
    <source>
        <dbReference type="ARBA" id="ARBA00022777"/>
    </source>
</evidence>
<comment type="caution">
    <text evidence="7">The sequence shown here is derived from an EMBL/GenBank/DDBJ whole genome shotgun (WGS) entry which is preliminary data.</text>
</comment>
<dbReference type="PROSITE" id="PS00108">
    <property type="entry name" value="PROTEIN_KINASE_ST"/>
    <property type="match status" value="1"/>
</dbReference>
<dbReference type="PROSITE" id="PS50011">
    <property type="entry name" value="PROTEIN_KINASE_DOM"/>
    <property type="match status" value="1"/>
</dbReference>
<dbReference type="PANTHER" id="PTHR24353">
    <property type="entry name" value="CYCLIC NUCLEOTIDE-DEPENDENT PROTEIN KINASE"/>
    <property type="match status" value="1"/>
</dbReference>
<keyword evidence="4" id="KW-0418">Kinase</keyword>
<evidence type="ECO:0000256" key="2">
    <source>
        <dbReference type="ARBA" id="ARBA00022679"/>
    </source>
</evidence>
<proteinExistence type="predicted"/>
<evidence type="ECO:0000256" key="1">
    <source>
        <dbReference type="ARBA" id="ARBA00022527"/>
    </source>
</evidence>
<accession>A0A8S1LMN9</accession>
<protein>
    <recommendedName>
        <fullName evidence="6">Protein kinase domain-containing protein</fullName>
    </recommendedName>
</protein>
<dbReference type="GO" id="GO:0005952">
    <property type="term" value="C:cAMP-dependent protein kinase complex"/>
    <property type="evidence" value="ECO:0007669"/>
    <property type="project" value="TreeGrafter"/>
</dbReference>
<keyword evidence="2" id="KW-0808">Transferase</keyword>
<dbReference type="SMART" id="SM00220">
    <property type="entry name" value="S_TKc"/>
    <property type="match status" value="1"/>
</dbReference>
<dbReference type="GO" id="GO:0004691">
    <property type="term" value="F:cAMP-dependent protein kinase activity"/>
    <property type="evidence" value="ECO:0007669"/>
    <property type="project" value="TreeGrafter"/>
</dbReference>
<feature type="domain" description="Protein kinase" evidence="6">
    <location>
        <begin position="16"/>
        <end position="253"/>
    </location>
</feature>
<dbReference type="Pfam" id="PF00069">
    <property type="entry name" value="Pkinase"/>
    <property type="match status" value="1"/>
</dbReference>
<dbReference type="Proteomes" id="UP000692954">
    <property type="component" value="Unassembled WGS sequence"/>
</dbReference>
<dbReference type="InterPro" id="IPR000719">
    <property type="entry name" value="Prot_kinase_dom"/>
</dbReference>
<evidence type="ECO:0000256" key="5">
    <source>
        <dbReference type="ARBA" id="ARBA00022840"/>
    </source>
</evidence>